<reference evidence="3" key="1">
    <citation type="submission" date="2023-06" db="EMBL/GenBank/DDBJ databases">
        <title>Genome-scale phylogeny and comparative genomics of the fungal order Sordariales.</title>
        <authorList>
            <consortium name="Lawrence Berkeley National Laboratory"/>
            <person name="Hensen N."/>
            <person name="Bonometti L."/>
            <person name="Westerberg I."/>
            <person name="Brannstrom I.O."/>
            <person name="Guillou S."/>
            <person name="Cros-Aarteil S."/>
            <person name="Calhoun S."/>
            <person name="Haridas S."/>
            <person name="Kuo A."/>
            <person name="Mondo S."/>
            <person name="Pangilinan J."/>
            <person name="Riley R."/>
            <person name="Labutti K."/>
            <person name="Andreopoulos B."/>
            <person name="Lipzen A."/>
            <person name="Chen C."/>
            <person name="Yanf M."/>
            <person name="Daum C."/>
            <person name="Ng V."/>
            <person name="Clum A."/>
            <person name="Steindorff A."/>
            <person name="Ohm R."/>
            <person name="Martin F."/>
            <person name="Silar P."/>
            <person name="Natvig D."/>
            <person name="Lalanne C."/>
            <person name="Gautier V."/>
            <person name="Ament-Velasquez S.L."/>
            <person name="Kruys A."/>
            <person name="Hutchinson M.I."/>
            <person name="Powell A.J."/>
            <person name="Barry K."/>
            <person name="Miller A.N."/>
            <person name="Grigoriev I.V."/>
            <person name="Debuchy R."/>
            <person name="Gladieux P."/>
            <person name="Thoren M.H."/>
            <person name="Johannesson H."/>
        </authorList>
    </citation>
    <scope>NUCLEOTIDE SEQUENCE</scope>
    <source>
        <strain evidence="3">CBS 307.81</strain>
    </source>
</reference>
<organism evidence="3 4">
    <name type="scientific">Cercophora samala</name>
    <dbReference type="NCBI Taxonomy" id="330535"/>
    <lineage>
        <taxon>Eukaryota</taxon>
        <taxon>Fungi</taxon>
        <taxon>Dikarya</taxon>
        <taxon>Ascomycota</taxon>
        <taxon>Pezizomycotina</taxon>
        <taxon>Sordariomycetes</taxon>
        <taxon>Sordariomycetidae</taxon>
        <taxon>Sordariales</taxon>
        <taxon>Lasiosphaeriaceae</taxon>
        <taxon>Cercophora</taxon>
    </lineage>
</organism>
<evidence type="ECO:0000259" key="2">
    <source>
        <dbReference type="SMART" id="SM01111"/>
    </source>
</evidence>
<evidence type="ECO:0000313" key="3">
    <source>
        <dbReference type="EMBL" id="KAK0665296.1"/>
    </source>
</evidence>
<feature type="chain" id="PRO_5041329148" description="Cyanovirin-N domain-containing protein" evidence="1">
    <location>
        <begin position="23"/>
        <end position="151"/>
    </location>
</feature>
<dbReference type="EMBL" id="JAULSY010000113">
    <property type="protein sequence ID" value="KAK0665296.1"/>
    <property type="molecule type" value="Genomic_DNA"/>
</dbReference>
<feature type="signal peptide" evidence="1">
    <location>
        <begin position="1"/>
        <end position="22"/>
    </location>
</feature>
<gene>
    <name evidence="3" type="ORF">QBC41DRAFT_15558</name>
</gene>
<evidence type="ECO:0000313" key="4">
    <source>
        <dbReference type="Proteomes" id="UP001174997"/>
    </source>
</evidence>
<keyword evidence="1" id="KW-0732">Signal</keyword>
<accession>A0AA40D869</accession>
<dbReference type="Proteomes" id="UP001174997">
    <property type="component" value="Unassembled WGS sequence"/>
</dbReference>
<sequence length="151" mass="16289">MFARVNMLAIGLLAFTVPLVTAQDGFAKFQNFSQTCTNITLSEHWNDLSAACKPIDPSRPVVQNEGSPLELNLCIGWEEDHGLEWSVYGKFGNECNNCTLNTTSGVFLECDCEGGRSSLDLDTGIGNVDGVLTCYTTGPTVIPPEVTSTAY</sequence>
<dbReference type="AlphaFoldDB" id="A0AA40D869"/>
<dbReference type="InterPro" id="IPR011058">
    <property type="entry name" value="Cyanovirin-N"/>
</dbReference>
<keyword evidence="4" id="KW-1185">Reference proteome</keyword>
<protein>
    <recommendedName>
        <fullName evidence="2">Cyanovirin-N domain-containing protein</fullName>
    </recommendedName>
</protein>
<dbReference type="SUPFAM" id="SSF51322">
    <property type="entry name" value="Cyanovirin-N"/>
    <property type="match status" value="1"/>
</dbReference>
<dbReference type="SMART" id="SM01111">
    <property type="entry name" value="CVNH"/>
    <property type="match status" value="1"/>
</dbReference>
<dbReference type="Pfam" id="PF08881">
    <property type="entry name" value="CVNH"/>
    <property type="match status" value="1"/>
</dbReference>
<proteinExistence type="predicted"/>
<dbReference type="Gene3D" id="2.30.60.10">
    <property type="entry name" value="Cyanovirin-N"/>
    <property type="match status" value="1"/>
</dbReference>
<dbReference type="InterPro" id="IPR036673">
    <property type="entry name" value="Cyanovirin-N_sf"/>
</dbReference>
<feature type="domain" description="Cyanovirin-N" evidence="2">
    <location>
        <begin position="31"/>
        <end position="134"/>
    </location>
</feature>
<comment type="caution">
    <text evidence="3">The sequence shown here is derived from an EMBL/GenBank/DDBJ whole genome shotgun (WGS) entry which is preliminary data.</text>
</comment>
<name>A0AA40D869_9PEZI</name>
<evidence type="ECO:0000256" key="1">
    <source>
        <dbReference type="SAM" id="SignalP"/>
    </source>
</evidence>